<reference evidence="1 2" key="1">
    <citation type="submission" date="2014-04" db="EMBL/GenBank/DDBJ databases">
        <authorList>
            <consortium name="DOE Joint Genome Institute"/>
            <person name="Kuo A."/>
            <person name="Zuccaro A."/>
            <person name="Kohler A."/>
            <person name="Nagy L.G."/>
            <person name="Floudas D."/>
            <person name="Copeland A."/>
            <person name="Barry K.W."/>
            <person name="Cichocki N."/>
            <person name="Veneault-Fourrey C."/>
            <person name="LaButti K."/>
            <person name="Lindquist E.A."/>
            <person name="Lipzen A."/>
            <person name="Lundell T."/>
            <person name="Morin E."/>
            <person name="Murat C."/>
            <person name="Sun H."/>
            <person name="Tunlid A."/>
            <person name="Henrissat B."/>
            <person name="Grigoriev I.V."/>
            <person name="Hibbett D.S."/>
            <person name="Martin F."/>
            <person name="Nordberg H.P."/>
            <person name="Cantor M.N."/>
            <person name="Hua S.X."/>
        </authorList>
    </citation>
    <scope>NUCLEOTIDE SEQUENCE [LARGE SCALE GENOMIC DNA]</scope>
    <source>
        <strain evidence="1 2">MAFF 305830</strain>
    </source>
</reference>
<gene>
    <name evidence="1" type="ORF">M408DRAFT_264730</name>
</gene>
<sequence length="65" mass="7978">MEEEASVALPMFERIWLLDLVNALSTRDRFLTWWLHIQMAQILLSREAVRWRRARWVNLRLKRDA</sequence>
<protein>
    <submittedName>
        <fullName evidence="1">Uncharacterized protein</fullName>
    </submittedName>
</protein>
<name>A0A0C3AF10_SERVB</name>
<dbReference type="HOGENOM" id="CLU_2851167_0_0_1"/>
<evidence type="ECO:0000313" key="1">
    <source>
        <dbReference type="EMBL" id="KIM23230.1"/>
    </source>
</evidence>
<proteinExistence type="predicted"/>
<keyword evidence="2" id="KW-1185">Reference proteome</keyword>
<dbReference type="Proteomes" id="UP000054097">
    <property type="component" value="Unassembled WGS sequence"/>
</dbReference>
<dbReference type="AlphaFoldDB" id="A0A0C3AF10"/>
<dbReference type="EMBL" id="KN824340">
    <property type="protein sequence ID" value="KIM23230.1"/>
    <property type="molecule type" value="Genomic_DNA"/>
</dbReference>
<organism evidence="1 2">
    <name type="scientific">Serendipita vermifera MAFF 305830</name>
    <dbReference type="NCBI Taxonomy" id="933852"/>
    <lineage>
        <taxon>Eukaryota</taxon>
        <taxon>Fungi</taxon>
        <taxon>Dikarya</taxon>
        <taxon>Basidiomycota</taxon>
        <taxon>Agaricomycotina</taxon>
        <taxon>Agaricomycetes</taxon>
        <taxon>Sebacinales</taxon>
        <taxon>Serendipitaceae</taxon>
        <taxon>Serendipita</taxon>
    </lineage>
</organism>
<accession>A0A0C3AF10</accession>
<reference evidence="2" key="2">
    <citation type="submission" date="2015-01" db="EMBL/GenBank/DDBJ databases">
        <title>Evolutionary Origins and Diversification of the Mycorrhizal Mutualists.</title>
        <authorList>
            <consortium name="DOE Joint Genome Institute"/>
            <consortium name="Mycorrhizal Genomics Consortium"/>
            <person name="Kohler A."/>
            <person name="Kuo A."/>
            <person name="Nagy L.G."/>
            <person name="Floudas D."/>
            <person name="Copeland A."/>
            <person name="Barry K.W."/>
            <person name="Cichocki N."/>
            <person name="Veneault-Fourrey C."/>
            <person name="LaButti K."/>
            <person name="Lindquist E.A."/>
            <person name="Lipzen A."/>
            <person name="Lundell T."/>
            <person name="Morin E."/>
            <person name="Murat C."/>
            <person name="Riley R."/>
            <person name="Ohm R."/>
            <person name="Sun H."/>
            <person name="Tunlid A."/>
            <person name="Henrissat B."/>
            <person name="Grigoriev I.V."/>
            <person name="Hibbett D.S."/>
            <person name="Martin F."/>
        </authorList>
    </citation>
    <scope>NUCLEOTIDE SEQUENCE [LARGE SCALE GENOMIC DNA]</scope>
    <source>
        <strain evidence="2">MAFF 305830</strain>
    </source>
</reference>
<evidence type="ECO:0000313" key="2">
    <source>
        <dbReference type="Proteomes" id="UP000054097"/>
    </source>
</evidence>